<dbReference type="RefSeq" id="WP_013165549.1">
    <property type="nucleotide sequence ID" value="NC_014217.1"/>
</dbReference>
<accession>D7A4Z6</accession>
<dbReference type="KEGG" id="sno:Snov_0713"/>
<dbReference type="InterPro" id="IPR019056">
    <property type="entry name" value="Phage_TAC_6"/>
</dbReference>
<dbReference type="AlphaFoldDB" id="D7A4Z6"/>
<dbReference type="Proteomes" id="UP000006633">
    <property type="component" value="Chromosome"/>
</dbReference>
<proteinExistence type="predicted"/>
<dbReference type="EMBL" id="CP002026">
    <property type="protein sequence ID" value="ADH88044.1"/>
    <property type="molecule type" value="Genomic_DNA"/>
</dbReference>
<reference evidence="1 2" key="1">
    <citation type="journal article" date="2012" name="Stand. Genomic Sci.">
        <title>Complete genome sequence of the facultatively chemolithoautotrophic and methylotrophic alpha Proteobacterium Starkeya novella type strain (ATCC 8093(T)).</title>
        <authorList>
            <person name="Kappler U."/>
            <person name="Davenport K."/>
            <person name="Beatson S."/>
            <person name="Lucas S."/>
            <person name="Lapidus A."/>
            <person name="Copeland A."/>
            <person name="Berry K.W."/>
            <person name="Glavina Del Rio T."/>
            <person name="Hammon N."/>
            <person name="Dalin E."/>
            <person name="Tice H."/>
            <person name="Pitluck S."/>
            <person name="Richardson P."/>
            <person name="Bruce D."/>
            <person name="Goodwin L.A."/>
            <person name="Han C."/>
            <person name="Tapia R."/>
            <person name="Detter J.C."/>
            <person name="Chang Y.J."/>
            <person name="Jeffries C.D."/>
            <person name="Land M."/>
            <person name="Hauser L."/>
            <person name="Kyrpides N.C."/>
            <person name="Goker M."/>
            <person name="Ivanova N."/>
            <person name="Klenk H.P."/>
            <person name="Woyke T."/>
        </authorList>
    </citation>
    <scope>NUCLEOTIDE SEQUENCE [LARGE SCALE GENOMIC DNA]</scope>
    <source>
        <strain evidence="2">ATCC 8093 / DSM 506 / JCM 20403 / CCM 1077 / IAM 12100 / NBRC 12443 / NCIMB 10456</strain>
    </source>
</reference>
<evidence type="ECO:0000313" key="2">
    <source>
        <dbReference type="Proteomes" id="UP000006633"/>
    </source>
</evidence>
<dbReference type="HOGENOM" id="CLU_188457_1_0_5"/>
<organism evidence="1 2">
    <name type="scientific">Ancylobacter novellus (strain ATCC 8093 / DSM 506 / JCM 20403 / CCM 1077 / IAM 12100 / NBRC 12443 / NCIMB 10456)</name>
    <name type="common">Starkeya novella</name>
    <dbReference type="NCBI Taxonomy" id="639283"/>
    <lineage>
        <taxon>Bacteria</taxon>
        <taxon>Pseudomonadati</taxon>
        <taxon>Pseudomonadota</taxon>
        <taxon>Alphaproteobacteria</taxon>
        <taxon>Hyphomicrobiales</taxon>
        <taxon>Xanthobacteraceae</taxon>
        <taxon>Ancylobacter</taxon>
    </lineage>
</organism>
<dbReference type="InterPro" id="IPR011739">
    <property type="entry name" value="GTA_rcc01693"/>
</dbReference>
<evidence type="ECO:0008006" key="3">
    <source>
        <dbReference type="Google" id="ProtNLM"/>
    </source>
</evidence>
<gene>
    <name evidence="1" type="ordered locus">Snov_0713</name>
</gene>
<keyword evidence="2" id="KW-1185">Reference proteome</keyword>
<dbReference type="Pfam" id="PF09550">
    <property type="entry name" value="Phage_TAC_6"/>
    <property type="match status" value="1"/>
</dbReference>
<dbReference type="eggNOG" id="ENOG5032XZR">
    <property type="taxonomic scope" value="Bacteria"/>
</dbReference>
<sequence>MSPAAPRAFPWAEAMAFGLGHLRLSSDDFWRLTPRELAAAIGAVAGPVPARLDRAGLAALMARFPD</sequence>
<dbReference type="NCBIfam" id="TIGR02216">
    <property type="entry name" value="phage_TIGR02216"/>
    <property type="match status" value="1"/>
</dbReference>
<evidence type="ECO:0000313" key="1">
    <source>
        <dbReference type="EMBL" id="ADH88044.1"/>
    </source>
</evidence>
<dbReference type="STRING" id="639283.Snov_0713"/>
<name>D7A4Z6_ANCN5</name>
<protein>
    <recommendedName>
        <fullName evidence="3">Phage tail assembly chaperone</fullName>
    </recommendedName>
</protein>